<evidence type="ECO:0000256" key="11">
    <source>
        <dbReference type="ARBA" id="ARBA00023136"/>
    </source>
</evidence>
<dbReference type="Pfam" id="PF13947">
    <property type="entry name" value="GUB_WAK_bind"/>
    <property type="match status" value="1"/>
</dbReference>
<name>A0A834ZG70_TETSI</name>
<sequence>MIRPVLLHLVLLWLAAVLSSSEAVCPERCGNIQIPYPFGIGDRNCFKDPGHELMCDESFIPPLLLLGPGSNIPVLNISLQGQVTITLWVAYDCYTKSGLSSNKFNQQIALGDIYSFSDTQNKFTAIGCDTYAFMSDPNGEVFQSGCISLCGNTVNVIEGSCSGIGCCQTAIPKGLHNLDVYLGSYYNHSMSWDFNPCSYAFLADQDWFKFSVNDLSNFSTSVELTFQNKSSAPVVLDWVVGVETCEEAQTNSTTYACGQNSYCSNSTNGHGYRCYCNTGYQGNPYLPHGCQDVDECADPNNKPCEGICNNTPGSYFCSCPPGIGLGLLFLLISSSWIYWGLQKRKLIKLKEKFFKQNGGLLLQQQLSKHERIVETTKIFTAEELKKATNNYDEDRVLGRGGYGTVYKGILPDKKIVAIKKSKIIDKSQIEQFINEVIILSHINHKNVVKLLGCCLETEVPLLVYEFITDGTLFHHIHDVGHVSSISWEHRLRIAAETAGALGYLHSAASPPIIHRDVKSTNILLDNNRTAKVSDFGASRLVPLDQTQICTLVQGTMGYLDPEYFLTSQLTEKSDVYSFGVVLVELLTGMQAISFERPQEERNLAMHFVSSMKENNLLKILEGRLVHEGSREQLQEVAELAKRCLKMNGEERPTMKEVAMELEGLIRLRKNLWIEQSPEETDYLLGEPSKHQVKHHGFLPFHLTSVTGTIKLRRASSVAAPSSSLPPSPSSSPMPTTLIAAGTLSSVI</sequence>
<keyword evidence="7 14" id="KW-0547">Nucleotide-binding</keyword>
<dbReference type="InterPro" id="IPR008271">
    <property type="entry name" value="Ser/Thr_kinase_AS"/>
</dbReference>
<evidence type="ECO:0000256" key="1">
    <source>
        <dbReference type="ARBA" id="ARBA00004479"/>
    </source>
</evidence>
<dbReference type="OrthoDB" id="4062651at2759"/>
<evidence type="ECO:0000256" key="7">
    <source>
        <dbReference type="ARBA" id="ARBA00022741"/>
    </source>
</evidence>
<dbReference type="GO" id="GO:0005886">
    <property type="term" value="C:plasma membrane"/>
    <property type="evidence" value="ECO:0007669"/>
    <property type="project" value="TreeGrafter"/>
</dbReference>
<keyword evidence="8" id="KW-0418">Kinase</keyword>
<gene>
    <name evidence="18" type="ORF">HHK36_008856</name>
</gene>
<proteinExistence type="predicted"/>
<dbReference type="CDD" id="cd14066">
    <property type="entry name" value="STKc_IRAK"/>
    <property type="match status" value="1"/>
</dbReference>
<dbReference type="FunFam" id="1.10.510.10:FF:000084">
    <property type="entry name" value="Wall-associated receptor kinase 2"/>
    <property type="match status" value="1"/>
</dbReference>
<dbReference type="Gene3D" id="3.30.200.20">
    <property type="entry name" value="Phosphorylase Kinase, domain 1"/>
    <property type="match status" value="1"/>
</dbReference>
<dbReference type="SMART" id="SM00179">
    <property type="entry name" value="EGF_CA"/>
    <property type="match status" value="1"/>
</dbReference>
<evidence type="ECO:0000313" key="18">
    <source>
        <dbReference type="EMBL" id="KAF8406764.1"/>
    </source>
</evidence>
<protein>
    <recommendedName>
        <fullName evidence="17">Protein kinase domain-containing protein</fullName>
    </recommendedName>
</protein>
<dbReference type="SUPFAM" id="SSF56112">
    <property type="entry name" value="Protein kinase-like (PK-like)"/>
    <property type="match status" value="1"/>
</dbReference>
<keyword evidence="6 16" id="KW-0732">Signal</keyword>
<dbReference type="PROSITE" id="PS00107">
    <property type="entry name" value="PROTEIN_KINASE_ATP"/>
    <property type="match status" value="1"/>
</dbReference>
<keyword evidence="13" id="KW-0325">Glycoprotein</keyword>
<dbReference type="PANTHER" id="PTHR27005">
    <property type="entry name" value="WALL-ASSOCIATED RECEPTOR KINASE-LIKE 21"/>
    <property type="match status" value="1"/>
</dbReference>
<dbReference type="EMBL" id="JABCRI010000005">
    <property type="protein sequence ID" value="KAF8406764.1"/>
    <property type="molecule type" value="Genomic_DNA"/>
</dbReference>
<dbReference type="PROSITE" id="PS50011">
    <property type="entry name" value="PROTEIN_KINASE_DOM"/>
    <property type="match status" value="1"/>
</dbReference>
<evidence type="ECO:0000256" key="13">
    <source>
        <dbReference type="ARBA" id="ARBA00023180"/>
    </source>
</evidence>
<dbReference type="FunFam" id="3.30.200.20:FF:000043">
    <property type="entry name" value="Wall-associated receptor kinase 2"/>
    <property type="match status" value="1"/>
</dbReference>
<comment type="subcellular location">
    <subcellularLocation>
        <location evidence="1">Membrane</location>
        <topology evidence="1">Single-pass type I membrane protein</topology>
    </subcellularLocation>
</comment>
<evidence type="ECO:0000256" key="10">
    <source>
        <dbReference type="ARBA" id="ARBA00022989"/>
    </source>
</evidence>
<keyword evidence="2" id="KW-0723">Serine/threonine-protein kinase</keyword>
<comment type="caution">
    <text evidence="18">The sequence shown here is derived from an EMBL/GenBank/DDBJ whole genome shotgun (WGS) entry which is preliminary data.</text>
</comment>
<keyword evidence="11" id="KW-0472">Membrane</keyword>
<dbReference type="Pfam" id="PF07645">
    <property type="entry name" value="EGF_CA"/>
    <property type="match status" value="1"/>
</dbReference>
<keyword evidence="19" id="KW-1185">Reference proteome</keyword>
<feature type="signal peptide" evidence="16">
    <location>
        <begin position="1"/>
        <end position="23"/>
    </location>
</feature>
<dbReference type="InterPro" id="IPR049883">
    <property type="entry name" value="NOTCH1_EGF-like"/>
</dbReference>
<dbReference type="InterPro" id="IPR018097">
    <property type="entry name" value="EGF_Ca-bd_CS"/>
</dbReference>
<dbReference type="FunFam" id="2.10.25.10:FF:000628">
    <property type="entry name" value="Wall-associated receptor kinase 2"/>
    <property type="match status" value="1"/>
</dbReference>
<evidence type="ECO:0000259" key="17">
    <source>
        <dbReference type="PROSITE" id="PS50011"/>
    </source>
</evidence>
<evidence type="ECO:0000256" key="16">
    <source>
        <dbReference type="SAM" id="SignalP"/>
    </source>
</evidence>
<dbReference type="GO" id="GO:0004674">
    <property type="term" value="F:protein serine/threonine kinase activity"/>
    <property type="evidence" value="ECO:0007669"/>
    <property type="project" value="UniProtKB-KW"/>
</dbReference>
<feature type="chain" id="PRO_5032294411" description="Protein kinase domain-containing protein" evidence="16">
    <location>
        <begin position="24"/>
        <end position="747"/>
    </location>
</feature>
<evidence type="ECO:0000256" key="15">
    <source>
        <dbReference type="SAM" id="MobiDB-lite"/>
    </source>
</evidence>
<dbReference type="InterPro" id="IPR000742">
    <property type="entry name" value="EGF"/>
</dbReference>
<evidence type="ECO:0000313" key="19">
    <source>
        <dbReference type="Proteomes" id="UP000655225"/>
    </source>
</evidence>
<evidence type="ECO:0000256" key="8">
    <source>
        <dbReference type="ARBA" id="ARBA00022777"/>
    </source>
</evidence>
<dbReference type="InterPro" id="IPR000719">
    <property type="entry name" value="Prot_kinase_dom"/>
</dbReference>
<dbReference type="SMART" id="SM00220">
    <property type="entry name" value="S_TKc"/>
    <property type="match status" value="1"/>
</dbReference>
<dbReference type="GO" id="GO:0030247">
    <property type="term" value="F:polysaccharide binding"/>
    <property type="evidence" value="ECO:0007669"/>
    <property type="project" value="InterPro"/>
</dbReference>
<dbReference type="InterPro" id="IPR017441">
    <property type="entry name" value="Protein_kinase_ATP_BS"/>
</dbReference>
<dbReference type="SMART" id="SM00181">
    <property type="entry name" value="EGF"/>
    <property type="match status" value="2"/>
</dbReference>
<dbReference type="InterPro" id="IPR001881">
    <property type="entry name" value="EGF-like_Ca-bd_dom"/>
</dbReference>
<dbReference type="OMA" id="ACFSSCA"/>
<keyword evidence="5" id="KW-0812">Transmembrane</keyword>
<feature type="region of interest" description="Disordered" evidence="15">
    <location>
        <begin position="717"/>
        <end position="736"/>
    </location>
</feature>
<evidence type="ECO:0000256" key="9">
    <source>
        <dbReference type="ARBA" id="ARBA00022840"/>
    </source>
</evidence>
<dbReference type="PROSITE" id="PS00010">
    <property type="entry name" value="ASX_HYDROXYL"/>
    <property type="match status" value="1"/>
</dbReference>
<dbReference type="InterPro" id="IPR000152">
    <property type="entry name" value="EGF-type_Asp/Asn_hydroxyl_site"/>
</dbReference>
<keyword evidence="4" id="KW-0808">Transferase</keyword>
<reference evidence="18 19" key="1">
    <citation type="submission" date="2020-04" db="EMBL/GenBank/DDBJ databases">
        <title>Plant Genome Project.</title>
        <authorList>
            <person name="Zhang R.-G."/>
        </authorList>
    </citation>
    <scope>NUCLEOTIDE SEQUENCE [LARGE SCALE GENOMIC DNA]</scope>
    <source>
        <strain evidence="18">YNK0</strain>
        <tissue evidence="18">Leaf</tissue>
    </source>
</reference>
<evidence type="ECO:0000256" key="2">
    <source>
        <dbReference type="ARBA" id="ARBA00022527"/>
    </source>
</evidence>
<dbReference type="Pfam" id="PF00069">
    <property type="entry name" value="Pkinase"/>
    <property type="match status" value="1"/>
</dbReference>
<dbReference type="Proteomes" id="UP000655225">
    <property type="component" value="Unassembled WGS sequence"/>
</dbReference>
<organism evidence="18 19">
    <name type="scientific">Tetracentron sinense</name>
    <name type="common">Spur-leaf</name>
    <dbReference type="NCBI Taxonomy" id="13715"/>
    <lineage>
        <taxon>Eukaryota</taxon>
        <taxon>Viridiplantae</taxon>
        <taxon>Streptophyta</taxon>
        <taxon>Embryophyta</taxon>
        <taxon>Tracheophyta</taxon>
        <taxon>Spermatophyta</taxon>
        <taxon>Magnoliopsida</taxon>
        <taxon>Trochodendrales</taxon>
        <taxon>Trochodendraceae</taxon>
        <taxon>Tetracentron</taxon>
    </lineage>
</organism>
<accession>A0A834ZG70</accession>
<feature type="binding site" evidence="14">
    <location>
        <position position="420"/>
    </location>
    <ligand>
        <name>ATP</name>
        <dbReference type="ChEBI" id="CHEBI:30616"/>
    </ligand>
</feature>
<evidence type="ECO:0000256" key="4">
    <source>
        <dbReference type="ARBA" id="ARBA00022679"/>
    </source>
</evidence>
<keyword evidence="3" id="KW-0245">EGF-like domain</keyword>
<dbReference type="PROSITE" id="PS01187">
    <property type="entry name" value="EGF_CA"/>
    <property type="match status" value="1"/>
</dbReference>
<feature type="domain" description="Protein kinase" evidence="17">
    <location>
        <begin position="391"/>
        <end position="673"/>
    </location>
</feature>
<dbReference type="InterPro" id="IPR045274">
    <property type="entry name" value="WAK-like"/>
</dbReference>
<dbReference type="SUPFAM" id="SSF57196">
    <property type="entry name" value="EGF/Laminin"/>
    <property type="match status" value="1"/>
</dbReference>
<evidence type="ECO:0000256" key="6">
    <source>
        <dbReference type="ARBA" id="ARBA00022729"/>
    </source>
</evidence>
<keyword evidence="10" id="KW-1133">Transmembrane helix</keyword>
<evidence type="ECO:0000256" key="5">
    <source>
        <dbReference type="ARBA" id="ARBA00022692"/>
    </source>
</evidence>
<dbReference type="GO" id="GO:0005509">
    <property type="term" value="F:calcium ion binding"/>
    <property type="evidence" value="ECO:0007669"/>
    <property type="project" value="InterPro"/>
</dbReference>
<dbReference type="Gene3D" id="2.10.25.10">
    <property type="entry name" value="Laminin"/>
    <property type="match status" value="2"/>
</dbReference>
<dbReference type="PROSITE" id="PS00108">
    <property type="entry name" value="PROTEIN_KINASE_ST"/>
    <property type="match status" value="1"/>
</dbReference>
<dbReference type="PANTHER" id="PTHR27005:SF283">
    <property type="entry name" value="OS02G0633066 PROTEIN"/>
    <property type="match status" value="1"/>
</dbReference>
<dbReference type="CDD" id="cd00054">
    <property type="entry name" value="EGF_CA"/>
    <property type="match status" value="1"/>
</dbReference>
<dbReference type="AlphaFoldDB" id="A0A834ZG70"/>
<dbReference type="GO" id="GO:0005524">
    <property type="term" value="F:ATP binding"/>
    <property type="evidence" value="ECO:0007669"/>
    <property type="project" value="UniProtKB-UniRule"/>
</dbReference>
<dbReference type="Gene3D" id="1.10.510.10">
    <property type="entry name" value="Transferase(Phosphotransferase) domain 1"/>
    <property type="match status" value="1"/>
</dbReference>
<dbReference type="InterPro" id="IPR025287">
    <property type="entry name" value="WAK_GUB"/>
</dbReference>
<evidence type="ECO:0000256" key="12">
    <source>
        <dbReference type="ARBA" id="ARBA00023157"/>
    </source>
</evidence>
<keyword evidence="9 14" id="KW-0067">ATP-binding</keyword>
<dbReference type="InterPro" id="IPR011009">
    <property type="entry name" value="Kinase-like_dom_sf"/>
</dbReference>
<keyword evidence="12" id="KW-1015">Disulfide bond</keyword>
<evidence type="ECO:0000256" key="3">
    <source>
        <dbReference type="ARBA" id="ARBA00022536"/>
    </source>
</evidence>
<evidence type="ECO:0000256" key="14">
    <source>
        <dbReference type="PROSITE-ProRule" id="PRU10141"/>
    </source>
</evidence>
<dbReference type="GO" id="GO:0007166">
    <property type="term" value="P:cell surface receptor signaling pathway"/>
    <property type="evidence" value="ECO:0007669"/>
    <property type="project" value="InterPro"/>
</dbReference>